<name>A0A9I9DZ06_CUCME</name>
<proteinExistence type="predicted"/>
<dbReference type="Gramene" id="MELO3C026146.2.1">
    <property type="protein sequence ID" value="MELO3C026146.2.1"/>
    <property type="gene ID" value="MELO3C026146.2"/>
</dbReference>
<organism evidence="1">
    <name type="scientific">Cucumis melo</name>
    <name type="common">Muskmelon</name>
    <dbReference type="NCBI Taxonomy" id="3656"/>
    <lineage>
        <taxon>Eukaryota</taxon>
        <taxon>Viridiplantae</taxon>
        <taxon>Streptophyta</taxon>
        <taxon>Embryophyta</taxon>
        <taxon>Tracheophyta</taxon>
        <taxon>Spermatophyta</taxon>
        <taxon>Magnoliopsida</taxon>
        <taxon>eudicotyledons</taxon>
        <taxon>Gunneridae</taxon>
        <taxon>Pentapetalae</taxon>
        <taxon>rosids</taxon>
        <taxon>fabids</taxon>
        <taxon>Cucurbitales</taxon>
        <taxon>Cucurbitaceae</taxon>
        <taxon>Benincaseae</taxon>
        <taxon>Cucumis</taxon>
    </lineage>
</organism>
<accession>A0A9I9DZ06</accession>
<reference evidence="1" key="1">
    <citation type="submission" date="2023-03" db="UniProtKB">
        <authorList>
            <consortium name="EnsemblPlants"/>
        </authorList>
    </citation>
    <scope>IDENTIFICATION</scope>
</reference>
<dbReference type="AlphaFoldDB" id="A0A9I9DZ06"/>
<evidence type="ECO:0000313" key="1">
    <source>
        <dbReference type="EnsemblPlants" id="MELO3C026146.2.1"/>
    </source>
</evidence>
<sequence>MSEEALEKAVVKRTFSRHHEVSSTVWRFGYVAQTTSDEGATSMMLNEET</sequence>
<dbReference type="EnsemblPlants" id="MELO3C026146.2.1">
    <property type="protein sequence ID" value="MELO3C026146.2.1"/>
    <property type="gene ID" value="MELO3C026146.2"/>
</dbReference>
<protein>
    <submittedName>
        <fullName evidence="1">Uncharacterized protein</fullName>
    </submittedName>
</protein>